<comment type="caution">
    <text evidence="3">The sequence shown here is derived from an EMBL/GenBank/DDBJ whole genome shotgun (WGS) entry which is preliminary data.</text>
</comment>
<organism evidence="3 4">
    <name type="scientific">Stenotrophomonas hibiscicola</name>
    <dbReference type="NCBI Taxonomy" id="86189"/>
    <lineage>
        <taxon>Bacteria</taxon>
        <taxon>Pseudomonadati</taxon>
        <taxon>Pseudomonadota</taxon>
        <taxon>Gammaproteobacteria</taxon>
        <taxon>Lysobacterales</taxon>
        <taxon>Lysobacteraceae</taxon>
        <taxon>Stenotrophomonas</taxon>
        <taxon>Stenotrophomonas maltophilia group</taxon>
    </lineage>
</organism>
<feature type="domain" description="FCP1 homology" evidence="2">
    <location>
        <begin position="5"/>
        <end position="142"/>
    </location>
</feature>
<sequence>MKPSILALDLEGTLISNAISQIPRPGLCRFLEDVRSHFSQLMMFTTVPEERFRSIADLLVREGSAPPWFASLEYIHWTGSTKDLRLATPKLGAALLLDDHRPYVHPGQEHLWVQIPLFASPYPSEDEGLAIALRLLLDRIHATDNFTEASLQEQLKPQAEATGAPRRSDACSSAQKILSDAAVRRDELAAQWHSAAEVSSQLGPSLTSGSGLAGQLRRAGQLLGVYVTKPVPGYRYPDWQFGENGEPVEYLAEILSVLRALDHFEIEPDGLFRSTGWSEAEWFLSPHALLNGMPPAEALTSDPARVLRAARTEFGQEDS</sequence>
<proteinExistence type="predicted"/>
<evidence type="ECO:0000256" key="1">
    <source>
        <dbReference type="SAM" id="MobiDB-lite"/>
    </source>
</evidence>
<dbReference type="InterPro" id="IPR023214">
    <property type="entry name" value="HAD_sf"/>
</dbReference>
<keyword evidence="4" id="KW-1185">Reference proteome</keyword>
<name>A0ABV0C6S1_9GAMM</name>
<feature type="region of interest" description="Disordered" evidence="1">
    <location>
        <begin position="151"/>
        <end position="171"/>
    </location>
</feature>
<dbReference type="SUPFAM" id="SSF56784">
    <property type="entry name" value="HAD-like"/>
    <property type="match status" value="1"/>
</dbReference>
<accession>A0ABV0C6S1</accession>
<evidence type="ECO:0000313" key="3">
    <source>
        <dbReference type="EMBL" id="MEN5390073.1"/>
    </source>
</evidence>
<dbReference type="Proteomes" id="UP001400166">
    <property type="component" value="Unassembled WGS sequence"/>
</dbReference>
<dbReference type="RefSeq" id="WP_346469669.1">
    <property type="nucleotide sequence ID" value="NZ_JBDJOF010000015.1"/>
</dbReference>
<evidence type="ECO:0000313" key="4">
    <source>
        <dbReference type="Proteomes" id="UP001400166"/>
    </source>
</evidence>
<dbReference type="EMBL" id="JBDJOF010000015">
    <property type="protein sequence ID" value="MEN5390073.1"/>
    <property type="molecule type" value="Genomic_DNA"/>
</dbReference>
<protein>
    <submittedName>
        <fullName evidence="3">NIF family HAD-type phosphatase</fullName>
    </submittedName>
</protein>
<gene>
    <name evidence="3" type="ORF">ABE587_09605</name>
</gene>
<dbReference type="InterPro" id="IPR036412">
    <property type="entry name" value="HAD-like_sf"/>
</dbReference>
<dbReference type="Gene3D" id="3.40.50.1000">
    <property type="entry name" value="HAD superfamily/HAD-like"/>
    <property type="match status" value="1"/>
</dbReference>
<dbReference type="Pfam" id="PF03031">
    <property type="entry name" value="NIF"/>
    <property type="match status" value="1"/>
</dbReference>
<evidence type="ECO:0000259" key="2">
    <source>
        <dbReference type="Pfam" id="PF03031"/>
    </source>
</evidence>
<dbReference type="InterPro" id="IPR004274">
    <property type="entry name" value="FCP1_dom"/>
</dbReference>
<reference evidence="3 4" key="1">
    <citation type="submission" date="2024-04" db="EMBL/GenBank/DDBJ databases">
        <title>WGS of bacteria from Torrens River.</title>
        <authorList>
            <person name="Wyrsch E.R."/>
            <person name="Drigo B."/>
        </authorList>
    </citation>
    <scope>NUCLEOTIDE SEQUENCE [LARGE SCALE GENOMIC DNA]</scope>
    <source>
        <strain evidence="3 4">TWI153</strain>
    </source>
</reference>